<feature type="domain" description="UBX" evidence="8">
    <location>
        <begin position="329"/>
        <end position="410"/>
    </location>
</feature>
<gene>
    <name evidence="9" type="ORF">O9K51_02425</name>
</gene>
<comment type="subcellular location">
    <subcellularLocation>
        <location evidence="1">Endoplasmic reticulum membrane</location>
        <topology evidence="1">Peripheral membrane protein</topology>
    </subcellularLocation>
</comment>
<evidence type="ECO:0000313" key="9">
    <source>
        <dbReference type="EMBL" id="KAJ6444031.1"/>
    </source>
</evidence>
<dbReference type="PANTHER" id="PTHR46424">
    <property type="entry name" value="UBX DOMAIN-CONTAINING PROTEIN 4"/>
    <property type="match status" value="1"/>
</dbReference>
<dbReference type="PROSITE" id="PS50033">
    <property type="entry name" value="UBX"/>
    <property type="match status" value="1"/>
</dbReference>
<evidence type="ECO:0000256" key="3">
    <source>
        <dbReference type="ARBA" id="ARBA00038812"/>
    </source>
</evidence>
<comment type="caution">
    <text evidence="9">The sequence shown here is derived from an EMBL/GenBank/DDBJ whole genome shotgun (WGS) entry which is preliminary data.</text>
</comment>
<proteinExistence type="predicted"/>
<sequence>MVLWHSSIALRLVDSEVSAGSAEKRHLHHYHILRRSEVSWHLSSSSADTRPRPAAMFYEGSLQEGISSAVGQQKLVFCFITNDNEESRRWQDEHLQDSSLKDLILKQAVALRLQAGSEEAGYLAQIFPLPQTPTIVIMKHGELKEYIAAGTSRDDFFRRVQSAFNATPAAAPAAEPSASATQLSSSPSTSAPAASESAAISSSPENERSETVRRVLAERAAKLQAAKDEAERRAKEERTQAKEKAKAEAEAGVDTDAARTHRQAELLRKKRQQESEERRRILKRIEDDKAERRERAAERQQMRLDTQRTGDVAAALVSAPETKLPSTTRIGEMTSIQVRLFDGSTMRTRLKTKAPFREVRQWVDENRTDGKLPYTFRQLLTPMPNRAIDETEEAKSLAELGLAPSSTLILIPVQHYASAYNAAPQGILAQIIAAIMGLFTWLLSLVGLGGRGQAAPTAAAGADTDAEMSAAQLEKDRRVRGFQNPNDQRRDYQLYNGNSLNFEPRPDEEDEAAQ</sequence>
<dbReference type="AlphaFoldDB" id="A0AB34FZ38"/>
<evidence type="ECO:0000256" key="6">
    <source>
        <dbReference type="SAM" id="MobiDB-lite"/>
    </source>
</evidence>
<keyword evidence="10" id="KW-1185">Reference proteome</keyword>
<name>A0AB34FZ38_9HYPO</name>
<keyword evidence="7" id="KW-0472">Membrane</keyword>
<dbReference type="SUPFAM" id="SSF54236">
    <property type="entry name" value="Ubiquitin-like"/>
    <property type="match status" value="1"/>
</dbReference>
<dbReference type="PANTHER" id="PTHR46424:SF1">
    <property type="entry name" value="UBX DOMAIN-CONTAINING PROTEIN 4"/>
    <property type="match status" value="1"/>
</dbReference>
<dbReference type="Pfam" id="PF23187">
    <property type="entry name" value="UBX7_N"/>
    <property type="match status" value="1"/>
</dbReference>
<dbReference type="SMART" id="SM00166">
    <property type="entry name" value="UBX"/>
    <property type="match status" value="1"/>
</dbReference>
<comment type="function">
    <text evidence="5">Involved in endoplasmic reticulum-associated protein degradation (ERAD). Acts as a platform to recruit both UBQLN1 and VCP to the ER during ERAD.</text>
</comment>
<dbReference type="SUPFAM" id="SSF52833">
    <property type="entry name" value="Thioredoxin-like"/>
    <property type="match status" value="1"/>
</dbReference>
<dbReference type="GO" id="GO:0036503">
    <property type="term" value="P:ERAD pathway"/>
    <property type="evidence" value="ECO:0007669"/>
    <property type="project" value="TreeGrafter"/>
</dbReference>
<evidence type="ECO:0000256" key="5">
    <source>
        <dbReference type="ARBA" id="ARBA00046062"/>
    </source>
</evidence>
<feature type="compositionally biased region" description="Low complexity" evidence="6">
    <location>
        <begin position="168"/>
        <end position="204"/>
    </location>
</feature>
<evidence type="ECO:0000313" key="10">
    <source>
        <dbReference type="Proteomes" id="UP001163105"/>
    </source>
</evidence>
<feature type="transmembrane region" description="Helical" evidence="7">
    <location>
        <begin position="427"/>
        <end position="448"/>
    </location>
</feature>
<keyword evidence="7" id="KW-0812">Transmembrane</keyword>
<dbReference type="InterPro" id="IPR036249">
    <property type="entry name" value="Thioredoxin-like_sf"/>
</dbReference>
<evidence type="ECO:0000259" key="8">
    <source>
        <dbReference type="PROSITE" id="PS50033"/>
    </source>
</evidence>
<dbReference type="EMBL" id="JAQHRD010000002">
    <property type="protein sequence ID" value="KAJ6444031.1"/>
    <property type="molecule type" value="Genomic_DNA"/>
</dbReference>
<feature type="region of interest" description="Disordered" evidence="6">
    <location>
        <begin position="168"/>
        <end position="282"/>
    </location>
</feature>
<evidence type="ECO:0000256" key="2">
    <source>
        <dbReference type="ARBA" id="ARBA00023230"/>
    </source>
</evidence>
<dbReference type="Gene3D" id="3.40.30.10">
    <property type="entry name" value="Glutaredoxin"/>
    <property type="match status" value="1"/>
</dbReference>
<evidence type="ECO:0000256" key="4">
    <source>
        <dbReference type="ARBA" id="ARBA00041575"/>
    </source>
</evidence>
<evidence type="ECO:0000256" key="1">
    <source>
        <dbReference type="ARBA" id="ARBA00004406"/>
    </source>
</evidence>
<feature type="compositionally biased region" description="Basic and acidic residues" evidence="6">
    <location>
        <begin position="256"/>
        <end position="282"/>
    </location>
</feature>
<organism evidence="9 10">
    <name type="scientific">Purpureocillium lavendulum</name>
    <dbReference type="NCBI Taxonomy" id="1247861"/>
    <lineage>
        <taxon>Eukaryota</taxon>
        <taxon>Fungi</taxon>
        <taxon>Dikarya</taxon>
        <taxon>Ascomycota</taxon>
        <taxon>Pezizomycotina</taxon>
        <taxon>Sordariomycetes</taxon>
        <taxon>Hypocreomycetidae</taxon>
        <taxon>Hypocreales</taxon>
        <taxon>Ophiocordycipitaceae</taxon>
        <taxon>Purpureocillium</taxon>
    </lineage>
</organism>
<evidence type="ECO:0000256" key="7">
    <source>
        <dbReference type="SAM" id="Phobius"/>
    </source>
</evidence>
<feature type="region of interest" description="Disordered" evidence="6">
    <location>
        <begin position="474"/>
        <end position="514"/>
    </location>
</feature>
<comment type="subunit">
    <text evidence="3">Directly interacts with VCP. Interacts with UBQLN1. Forms a complex with VCP and UBQLN1.</text>
</comment>
<keyword evidence="7" id="KW-1133">Transmembrane helix</keyword>
<dbReference type="GO" id="GO:0006986">
    <property type="term" value="P:response to unfolded protein"/>
    <property type="evidence" value="ECO:0007669"/>
    <property type="project" value="UniProtKB-KW"/>
</dbReference>
<feature type="compositionally biased region" description="Basic and acidic residues" evidence="6">
    <location>
        <begin position="205"/>
        <end position="249"/>
    </location>
</feature>
<dbReference type="Proteomes" id="UP001163105">
    <property type="component" value="Unassembled WGS sequence"/>
</dbReference>
<reference evidence="9" key="1">
    <citation type="submission" date="2023-01" db="EMBL/GenBank/DDBJ databases">
        <title>The growth and conidiation of Purpureocillium lavendulum are regulated by nitrogen source and histone H3K14 acetylation.</title>
        <authorList>
            <person name="Tang P."/>
            <person name="Han J."/>
            <person name="Zhang C."/>
            <person name="Tang P."/>
            <person name="Qi F."/>
            <person name="Zhang K."/>
            <person name="Liang L."/>
        </authorList>
    </citation>
    <scope>NUCLEOTIDE SEQUENCE</scope>
    <source>
        <strain evidence="9">YMF1.00683</strain>
    </source>
</reference>
<dbReference type="InterPro" id="IPR001012">
    <property type="entry name" value="UBX_dom"/>
</dbReference>
<dbReference type="GO" id="GO:0005789">
    <property type="term" value="C:endoplasmic reticulum membrane"/>
    <property type="evidence" value="ECO:0007669"/>
    <property type="project" value="UniProtKB-SubCell"/>
</dbReference>
<dbReference type="Gene3D" id="3.10.20.90">
    <property type="entry name" value="Phosphatidylinositol 3-kinase Catalytic Subunit, Chain A, domain 1"/>
    <property type="match status" value="1"/>
</dbReference>
<dbReference type="InterPro" id="IPR029071">
    <property type="entry name" value="Ubiquitin-like_domsf"/>
</dbReference>
<keyword evidence="2" id="KW-0834">Unfolded protein response</keyword>
<accession>A0AB34FZ38</accession>
<protein>
    <recommendedName>
        <fullName evidence="4">UBX domain-containing protein 2</fullName>
    </recommendedName>
</protein>
<dbReference type="Pfam" id="PF00789">
    <property type="entry name" value="UBX"/>
    <property type="match status" value="1"/>
</dbReference>